<feature type="transmembrane region" description="Helical" evidence="2">
    <location>
        <begin position="151"/>
        <end position="172"/>
    </location>
</feature>
<dbReference type="Proteomes" id="UP001497497">
    <property type="component" value="Unassembled WGS sequence"/>
</dbReference>
<feature type="region of interest" description="Disordered" evidence="1">
    <location>
        <begin position="277"/>
        <end position="296"/>
    </location>
</feature>
<comment type="caution">
    <text evidence="3">The sequence shown here is derived from an EMBL/GenBank/DDBJ whole genome shotgun (WGS) entry which is preliminary data.</text>
</comment>
<protein>
    <submittedName>
        <fullName evidence="3">Uncharacterized protein</fullName>
    </submittedName>
</protein>
<keyword evidence="2" id="KW-0812">Transmembrane</keyword>
<keyword evidence="2" id="KW-0472">Membrane</keyword>
<gene>
    <name evidence="3" type="ORF">GSLYS_00021551001</name>
</gene>
<organism evidence="3 4">
    <name type="scientific">Lymnaea stagnalis</name>
    <name type="common">Great pond snail</name>
    <name type="synonym">Helix stagnalis</name>
    <dbReference type="NCBI Taxonomy" id="6523"/>
    <lineage>
        <taxon>Eukaryota</taxon>
        <taxon>Metazoa</taxon>
        <taxon>Spiralia</taxon>
        <taxon>Lophotrochozoa</taxon>
        <taxon>Mollusca</taxon>
        <taxon>Gastropoda</taxon>
        <taxon>Heterobranchia</taxon>
        <taxon>Euthyneura</taxon>
        <taxon>Panpulmonata</taxon>
        <taxon>Hygrophila</taxon>
        <taxon>Lymnaeoidea</taxon>
        <taxon>Lymnaeidae</taxon>
        <taxon>Lymnaea</taxon>
    </lineage>
</organism>
<evidence type="ECO:0000313" key="4">
    <source>
        <dbReference type="Proteomes" id="UP001497497"/>
    </source>
</evidence>
<evidence type="ECO:0000313" key="3">
    <source>
        <dbReference type="EMBL" id="CAL1548234.1"/>
    </source>
</evidence>
<feature type="transmembrane region" description="Helical" evidence="2">
    <location>
        <begin position="125"/>
        <end position="145"/>
    </location>
</feature>
<evidence type="ECO:0000256" key="2">
    <source>
        <dbReference type="SAM" id="Phobius"/>
    </source>
</evidence>
<name>A0AAV2IM63_LYMST</name>
<evidence type="ECO:0000256" key="1">
    <source>
        <dbReference type="SAM" id="MobiDB-lite"/>
    </source>
</evidence>
<sequence length="296" mass="33501">MEGGFVYNLIKIALLLAAYVYKSVKQVHEPFDNFVRSLLKTQLIKDLCIDRRAQKTTRNCSVLGQLEKPLFLVTDTDLWVKLNHPFIDVYEKKISQRFLFQCASVDHSEAPGTVLHNFSKAVKRIIFITLFIVFIYLVVMAYGHINYISPSNLSFTAFAAALVPIIIINFLAKGADRIESTDESKKLLQKKLKEKLKDFRESWIIHDLIVEEIPNGHENNSEANPSNAINERGNGTYERLLNELEIIGADETDDDVNEEIGIWRLAKEEDELFNVNDSGADKRVGEGSSGGSTHLV</sequence>
<feature type="transmembrane region" description="Helical" evidence="2">
    <location>
        <begin position="6"/>
        <end position="24"/>
    </location>
</feature>
<accession>A0AAV2IM63</accession>
<dbReference type="AlphaFoldDB" id="A0AAV2IM63"/>
<proteinExistence type="predicted"/>
<keyword evidence="2" id="KW-1133">Transmembrane helix</keyword>
<dbReference type="EMBL" id="CAXITT010001230">
    <property type="protein sequence ID" value="CAL1548234.1"/>
    <property type="molecule type" value="Genomic_DNA"/>
</dbReference>
<reference evidence="3 4" key="1">
    <citation type="submission" date="2024-04" db="EMBL/GenBank/DDBJ databases">
        <authorList>
            <consortium name="Genoscope - CEA"/>
            <person name="William W."/>
        </authorList>
    </citation>
    <scope>NUCLEOTIDE SEQUENCE [LARGE SCALE GENOMIC DNA]</scope>
</reference>
<keyword evidence="4" id="KW-1185">Reference proteome</keyword>